<gene>
    <name evidence="2" type="ORF">LCGC14_0463620</name>
</gene>
<dbReference type="EMBL" id="LAZR01000481">
    <property type="protein sequence ID" value="KKN67189.1"/>
    <property type="molecule type" value="Genomic_DNA"/>
</dbReference>
<comment type="caution">
    <text evidence="2">The sequence shown here is derived from an EMBL/GenBank/DDBJ whole genome shotgun (WGS) entry which is preliminary data.</text>
</comment>
<reference evidence="2" key="1">
    <citation type="journal article" date="2015" name="Nature">
        <title>Complex archaea that bridge the gap between prokaryotes and eukaryotes.</title>
        <authorList>
            <person name="Spang A."/>
            <person name="Saw J.H."/>
            <person name="Jorgensen S.L."/>
            <person name="Zaremba-Niedzwiedzka K."/>
            <person name="Martijn J."/>
            <person name="Lind A.E."/>
            <person name="van Eijk R."/>
            <person name="Schleper C."/>
            <person name="Guy L."/>
            <person name="Ettema T.J."/>
        </authorList>
    </citation>
    <scope>NUCLEOTIDE SEQUENCE</scope>
</reference>
<keyword evidence="1" id="KW-1133">Transmembrane helix</keyword>
<evidence type="ECO:0000313" key="2">
    <source>
        <dbReference type="EMBL" id="KKN67189.1"/>
    </source>
</evidence>
<evidence type="ECO:0000256" key="1">
    <source>
        <dbReference type="SAM" id="Phobius"/>
    </source>
</evidence>
<name>A0A0F9SJH1_9ZZZZ</name>
<dbReference type="AlphaFoldDB" id="A0A0F9SJH1"/>
<organism evidence="2">
    <name type="scientific">marine sediment metagenome</name>
    <dbReference type="NCBI Taxonomy" id="412755"/>
    <lineage>
        <taxon>unclassified sequences</taxon>
        <taxon>metagenomes</taxon>
        <taxon>ecological metagenomes</taxon>
    </lineage>
</organism>
<keyword evidence="1" id="KW-0812">Transmembrane</keyword>
<keyword evidence="1" id="KW-0472">Membrane</keyword>
<accession>A0A0F9SJH1</accession>
<proteinExistence type="predicted"/>
<protein>
    <submittedName>
        <fullName evidence="2">Uncharacterized protein</fullName>
    </submittedName>
</protein>
<sequence length="53" mass="5919">MEHLKFSLSGYIFTTVTFGWIGDIGMAFILGFIGAFGGLFAKLLYDLIKKKIK</sequence>
<feature type="transmembrane region" description="Helical" evidence="1">
    <location>
        <begin position="20"/>
        <end position="45"/>
    </location>
</feature>